<organism evidence="2 3">
    <name type="scientific">Actinocorallia libanotica</name>
    <dbReference type="NCBI Taxonomy" id="46162"/>
    <lineage>
        <taxon>Bacteria</taxon>
        <taxon>Bacillati</taxon>
        <taxon>Actinomycetota</taxon>
        <taxon>Actinomycetes</taxon>
        <taxon>Streptosporangiales</taxon>
        <taxon>Thermomonosporaceae</taxon>
        <taxon>Actinocorallia</taxon>
    </lineage>
</organism>
<dbReference type="RefSeq" id="WP_344247217.1">
    <property type="nucleotide sequence ID" value="NZ_BAAAHH010000059.1"/>
</dbReference>
<keyword evidence="1" id="KW-1133">Transmembrane helix</keyword>
<evidence type="ECO:0000313" key="2">
    <source>
        <dbReference type="EMBL" id="GAA0968733.1"/>
    </source>
</evidence>
<accession>A0ABN1RZP3</accession>
<feature type="transmembrane region" description="Helical" evidence="1">
    <location>
        <begin position="20"/>
        <end position="47"/>
    </location>
</feature>
<evidence type="ECO:0000256" key="1">
    <source>
        <dbReference type="SAM" id="Phobius"/>
    </source>
</evidence>
<dbReference type="Proteomes" id="UP001500665">
    <property type="component" value="Unassembled WGS sequence"/>
</dbReference>
<name>A0ABN1RZP3_9ACTN</name>
<feature type="transmembrane region" description="Helical" evidence="1">
    <location>
        <begin position="54"/>
        <end position="73"/>
    </location>
</feature>
<comment type="caution">
    <text evidence="2">The sequence shown here is derived from an EMBL/GenBank/DDBJ whole genome shotgun (WGS) entry which is preliminary data.</text>
</comment>
<protein>
    <submittedName>
        <fullName evidence="2">Uncharacterized protein</fullName>
    </submittedName>
</protein>
<keyword evidence="3" id="KW-1185">Reference proteome</keyword>
<dbReference type="EMBL" id="BAAAHH010000059">
    <property type="protein sequence ID" value="GAA0968733.1"/>
    <property type="molecule type" value="Genomic_DNA"/>
</dbReference>
<reference evidence="2 3" key="1">
    <citation type="journal article" date="2019" name="Int. J. Syst. Evol. Microbiol.">
        <title>The Global Catalogue of Microorganisms (GCM) 10K type strain sequencing project: providing services to taxonomists for standard genome sequencing and annotation.</title>
        <authorList>
            <consortium name="The Broad Institute Genomics Platform"/>
            <consortium name="The Broad Institute Genome Sequencing Center for Infectious Disease"/>
            <person name="Wu L."/>
            <person name="Ma J."/>
        </authorList>
    </citation>
    <scope>NUCLEOTIDE SEQUENCE [LARGE SCALE GENOMIC DNA]</scope>
    <source>
        <strain evidence="2 3">JCM 10696</strain>
    </source>
</reference>
<sequence length="74" mass="7514">MPSAVAPVLLAAEEKGGVELFGLVFPPFALFMFALALFFLTGVYSFLKQGLKGAAVVVGVLAALAVVAGVGRMG</sequence>
<keyword evidence="1" id="KW-0472">Membrane</keyword>
<keyword evidence="1" id="KW-0812">Transmembrane</keyword>
<evidence type="ECO:0000313" key="3">
    <source>
        <dbReference type="Proteomes" id="UP001500665"/>
    </source>
</evidence>
<proteinExistence type="predicted"/>
<gene>
    <name evidence="2" type="ORF">GCM10009550_74560</name>
</gene>